<dbReference type="EMBL" id="KV427614">
    <property type="protein sequence ID" value="KZT08721.1"/>
    <property type="molecule type" value="Genomic_DNA"/>
</dbReference>
<keyword evidence="2" id="KW-0677">Repeat</keyword>
<dbReference type="GO" id="GO:0006368">
    <property type="term" value="P:transcription elongation by RNA polymerase II"/>
    <property type="evidence" value="ECO:0007669"/>
    <property type="project" value="TreeGrafter"/>
</dbReference>
<sequence>MSKREASQIAAAGVDIDAPRAKRRKEATATANSSASKEQTAATDSAETVKKETGGPAPAREDRGTIKEKGLQLWQTVKDAVNKEGRALSHDFMRLPSKRQYPDYYQQIKRPIALDEIKAQLDAGAYASFEDVKQDFDTCFRNAKRYNMRESQIWKDAKHLHKLVSREYVKMTGISDDAAADGADEGDEHVGGHAQAGVSDDEGGGKKKKAPNMTRLLKSRLQKLVEKTDDSERLLSTEFMELPNKKQWPIYYKTIKRPQCLENIFKRLKRKEYHSSQDFANDVELVFSNALEFNQDNTPISNDAVMLREYFRQLMSDLPAPYSIPIYSSEHHTKIKLKVPVPSGHQSAQSTAATVSFHPLNPSPSLGTLRIPPQHSQPTNGSATQSSPDNIKSAATFQTPTATPIPVTTYHTQTSAPAPLLKIAPAPVPIQPKPVAPTLTPVTGTLQPATFPQQPYQSKYYPNAVYQTPIVPPTVAPAPLTSTSTVVAGSNAAATAAVMPVPIPSTSQLPATTDTTRHRQLQSVMLTTKPLGRRLELDHTDGVKVYAIRLMGETGVRVSNVKFLPALEEDEESSEDEKRAEEEEEEEEEEQPKKRSRGRPRKKPKPEPVKLPEPAKMKSKGKAPMKAPRPHGEVQLRLNGAVVKGLNDANDEWEVELPIGPSVLELGEKGGVPWRVYLDRILPL</sequence>
<keyword evidence="3" id="KW-0156">Chromatin regulator</keyword>
<dbReference type="FunCoup" id="A0A165FBL6">
    <property type="interactions" value="180"/>
</dbReference>
<evidence type="ECO:0000313" key="11">
    <source>
        <dbReference type="EMBL" id="KZT08721.1"/>
    </source>
</evidence>
<keyword evidence="4" id="KW-0805">Transcription regulation</keyword>
<evidence type="ECO:0000256" key="9">
    <source>
        <dbReference type="SAM" id="MobiDB-lite"/>
    </source>
</evidence>
<organism evidence="11 12">
    <name type="scientific">Laetiporus sulphureus 93-53</name>
    <dbReference type="NCBI Taxonomy" id="1314785"/>
    <lineage>
        <taxon>Eukaryota</taxon>
        <taxon>Fungi</taxon>
        <taxon>Dikarya</taxon>
        <taxon>Basidiomycota</taxon>
        <taxon>Agaricomycotina</taxon>
        <taxon>Agaricomycetes</taxon>
        <taxon>Polyporales</taxon>
        <taxon>Laetiporus</taxon>
    </lineage>
</organism>
<evidence type="ECO:0000313" key="12">
    <source>
        <dbReference type="Proteomes" id="UP000076871"/>
    </source>
</evidence>
<feature type="region of interest" description="Disordered" evidence="9">
    <location>
        <begin position="567"/>
        <end position="630"/>
    </location>
</feature>
<dbReference type="RefSeq" id="XP_040766461.1">
    <property type="nucleotide sequence ID" value="XM_040902777.1"/>
</dbReference>
<dbReference type="AlphaFoldDB" id="A0A165FBL6"/>
<evidence type="ECO:0000256" key="2">
    <source>
        <dbReference type="ARBA" id="ARBA00022737"/>
    </source>
</evidence>
<feature type="region of interest" description="Disordered" evidence="9">
    <location>
        <begin position="1"/>
        <end position="68"/>
    </location>
</feature>
<feature type="compositionally biased region" description="Basic and acidic residues" evidence="9">
    <location>
        <begin position="605"/>
        <end position="616"/>
    </location>
</feature>
<keyword evidence="5 8" id="KW-0103">Bromodomain</keyword>
<protein>
    <submittedName>
        <fullName evidence="11">Bromodomain-containing protein</fullName>
    </submittedName>
</protein>
<feature type="compositionally biased region" description="Basic residues" evidence="9">
    <location>
        <begin position="594"/>
        <end position="604"/>
    </location>
</feature>
<dbReference type="InterPro" id="IPR037382">
    <property type="entry name" value="Rsc/polybromo"/>
</dbReference>
<accession>A0A165FBL6</accession>
<keyword evidence="6" id="KW-0804">Transcription</keyword>
<keyword evidence="12" id="KW-1185">Reference proteome</keyword>
<proteinExistence type="predicted"/>
<name>A0A165FBL6_9APHY</name>
<evidence type="ECO:0000256" key="7">
    <source>
        <dbReference type="ARBA" id="ARBA00023242"/>
    </source>
</evidence>
<dbReference type="CDD" id="cd04369">
    <property type="entry name" value="Bromodomain"/>
    <property type="match status" value="1"/>
</dbReference>
<feature type="compositionally biased region" description="Polar residues" evidence="9">
    <location>
        <begin position="344"/>
        <end position="354"/>
    </location>
</feature>
<keyword evidence="7" id="KW-0539">Nucleus</keyword>
<evidence type="ECO:0000256" key="6">
    <source>
        <dbReference type="ARBA" id="ARBA00023163"/>
    </source>
</evidence>
<dbReference type="GO" id="GO:0006338">
    <property type="term" value="P:chromatin remodeling"/>
    <property type="evidence" value="ECO:0007669"/>
    <property type="project" value="InterPro"/>
</dbReference>
<dbReference type="InterPro" id="IPR001487">
    <property type="entry name" value="Bromodomain"/>
</dbReference>
<dbReference type="PANTHER" id="PTHR16062">
    <property type="entry name" value="SWI/SNF-RELATED"/>
    <property type="match status" value="1"/>
</dbReference>
<evidence type="ECO:0000256" key="5">
    <source>
        <dbReference type="ARBA" id="ARBA00023117"/>
    </source>
</evidence>
<evidence type="ECO:0000256" key="8">
    <source>
        <dbReference type="PROSITE-ProRule" id="PRU00035"/>
    </source>
</evidence>
<evidence type="ECO:0000256" key="3">
    <source>
        <dbReference type="ARBA" id="ARBA00022853"/>
    </source>
</evidence>
<feature type="compositionally biased region" description="Polar residues" evidence="9">
    <location>
        <begin position="374"/>
        <end position="391"/>
    </location>
</feature>
<dbReference type="Proteomes" id="UP000076871">
    <property type="component" value="Unassembled WGS sequence"/>
</dbReference>
<gene>
    <name evidence="11" type="ORF">LAESUDRAFT_51845</name>
</gene>
<dbReference type="PRINTS" id="PR00503">
    <property type="entry name" value="BROMODOMAIN"/>
</dbReference>
<dbReference type="Pfam" id="PF00439">
    <property type="entry name" value="Bromodomain"/>
    <property type="match status" value="2"/>
</dbReference>
<dbReference type="GeneID" id="63819808"/>
<dbReference type="GO" id="GO:0016586">
    <property type="term" value="C:RSC-type complex"/>
    <property type="evidence" value="ECO:0007669"/>
    <property type="project" value="InterPro"/>
</dbReference>
<dbReference type="PANTHER" id="PTHR16062:SF19">
    <property type="entry name" value="PROTEIN POLYBROMO-1"/>
    <property type="match status" value="1"/>
</dbReference>
<feature type="compositionally biased region" description="Basic and acidic residues" evidence="9">
    <location>
        <begin position="47"/>
        <end position="68"/>
    </location>
</feature>
<dbReference type="PROSITE" id="PS50014">
    <property type="entry name" value="BROMODOMAIN_2"/>
    <property type="match status" value="2"/>
</dbReference>
<comment type="subcellular location">
    <subcellularLocation>
        <location evidence="1">Nucleus</location>
    </subcellularLocation>
</comment>
<reference evidence="11 12" key="1">
    <citation type="journal article" date="2016" name="Mol. Biol. Evol.">
        <title>Comparative Genomics of Early-Diverging Mushroom-Forming Fungi Provides Insights into the Origins of Lignocellulose Decay Capabilities.</title>
        <authorList>
            <person name="Nagy L.G."/>
            <person name="Riley R."/>
            <person name="Tritt A."/>
            <person name="Adam C."/>
            <person name="Daum C."/>
            <person name="Floudas D."/>
            <person name="Sun H."/>
            <person name="Yadav J.S."/>
            <person name="Pangilinan J."/>
            <person name="Larsson K.H."/>
            <person name="Matsuura K."/>
            <person name="Barry K."/>
            <person name="Labutti K."/>
            <person name="Kuo R."/>
            <person name="Ohm R.A."/>
            <person name="Bhattacharya S.S."/>
            <person name="Shirouzu T."/>
            <person name="Yoshinaga Y."/>
            <person name="Martin F.M."/>
            <person name="Grigoriev I.V."/>
            <person name="Hibbett D.S."/>
        </authorList>
    </citation>
    <scope>NUCLEOTIDE SEQUENCE [LARGE SCALE GENOMIC DNA]</scope>
    <source>
        <strain evidence="11 12">93-53</strain>
    </source>
</reference>
<dbReference type="InParanoid" id="A0A165FBL6"/>
<feature type="domain" description="Bromo" evidence="10">
    <location>
        <begin position="84"/>
        <end position="154"/>
    </location>
</feature>
<dbReference type="STRING" id="1314785.A0A165FBL6"/>
<dbReference type="Gene3D" id="1.20.920.10">
    <property type="entry name" value="Bromodomain-like"/>
    <property type="match status" value="2"/>
</dbReference>
<feature type="domain" description="Bromo" evidence="10">
    <location>
        <begin position="231"/>
        <end position="301"/>
    </location>
</feature>
<evidence type="ECO:0000256" key="1">
    <source>
        <dbReference type="ARBA" id="ARBA00004123"/>
    </source>
</evidence>
<dbReference type="InterPro" id="IPR036427">
    <property type="entry name" value="Bromodomain-like_sf"/>
</dbReference>
<feature type="compositionally biased region" description="Polar residues" evidence="9">
    <location>
        <begin position="32"/>
        <end position="46"/>
    </location>
</feature>
<feature type="region of interest" description="Disordered" evidence="9">
    <location>
        <begin position="342"/>
        <end position="391"/>
    </location>
</feature>
<dbReference type="SUPFAM" id="SSF47370">
    <property type="entry name" value="Bromodomain"/>
    <property type="match status" value="2"/>
</dbReference>
<dbReference type="OrthoDB" id="6017at2759"/>
<feature type="region of interest" description="Disordered" evidence="9">
    <location>
        <begin position="179"/>
        <end position="210"/>
    </location>
</feature>
<dbReference type="SMART" id="SM00297">
    <property type="entry name" value="BROMO"/>
    <property type="match status" value="2"/>
</dbReference>
<evidence type="ECO:0000256" key="4">
    <source>
        <dbReference type="ARBA" id="ARBA00023015"/>
    </source>
</evidence>
<evidence type="ECO:0000259" key="10">
    <source>
        <dbReference type="PROSITE" id="PS50014"/>
    </source>
</evidence>
<dbReference type="GO" id="GO:0003682">
    <property type="term" value="F:chromatin binding"/>
    <property type="evidence" value="ECO:0007669"/>
    <property type="project" value="TreeGrafter"/>
</dbReference>